<evidence type="ECO:0000259" key="6">
    <source>
        <dbReference type="PROSITE" id="PS50110"/>
    </source>
</evidence>
<feature type="transmembrane region" description="Helical" evidence="4">
    <location>
        <begin position="12"/>
        <end position="30"/>
    </location>
</feature>
<dbReference type="PROSITE" id="PS50110">
    <property type="entry name" value="RESPONSE_REGULATORY"/>
    <property type="match status" value="1"/>
</dbReference>
<dbReference type="InterPro" id="IPR058245">
    <property type="entry name" value="NreC/VraR/RcsB-like_REC"/>
</dbReference>
<feature type="domain" description="Response regulatory" evidence="6">
    <location>
        <begin position="42"/>
        <end position="160"/>
    </location>
</feature>
<dbReference type="InterPro" id="IPR000792">
    <property type="entry name" value="Tscrpt_reg_LuxR_C"/>
</dbReference>
<dbReference type="SMART" id="SM00448">
    <property type="entry name" value="REC"/>
    <property type="match status" value="1"/>
</dbReference>
<dbReference type="PROSITE" id="PS50043">
    <property type="entry name" value="HTH_LUXR_2"/>
    <property type="match status" value="1"/>
</dbReference>
<feature type="domain" description="HTH luxR-type" evidence="5">
    <location>
        <begin position="191"/>
        <end position="256"/>
    </location>
</feature>
<evidence type="ECO:0000256" key="2">
    <source>
        <dbReference type="ARBA" id="ARBA00023125"/>
    </source>
</evidence>
<dbReference type="PROSITE" id="PS51257">
    <property type="entry name" value="PROKAR_LIPOPROTEIN"/>
    <property type="match status" value="1"/>
</dbReference>
<keyword evidence="4" id="KW-0812">Transmembrane</keyword>
<dbReference type="PATRIC" id="fig|219572.3.peg.4488"/>
<gene>
    <name evidence="7" type="ORF">A7J50_4367</name>
</gene>
<dbReference type="SUPFAM" id="SSF52172">
    <property type="entry name" value="CheY-like"/>
    <property type="match status" value="1"/>
</dbReference>
<evidence type="ECO:0000313" key="8">
    <source>
        <dbReference type="Proteomes" id="UP000077829"/>
    </source>
</evidence>
<dbReference type="InterPro" id="IPR011006">
    <property type="entry name" value="CheY-like_superfamily"/>
</dbReference>
<dbReference type="PROSITE" id="PS00622">
    <property type="entry name" value="HTH_LUXR_1"/>
    <property type="match status" value="1"/>
</dbReference>
<organism evidence="7 8">
    <name type="scientific">Pseudomonas antarctica</name>
    <dbReference type="NCBI Taxonomy" id="219572"/>
    <lineage>
        <taxon>Bacteria</taxon>
        <taxon>Pseudomonadati</taxon>
        <taxon>Pseudomonadota</taxon>
        <taxon>Gammaproteobacteria</taxon>
        <taxon>Pseudomonadales</taxon>
        <taxon>Pseudomonadaceae</taxon>
        <taxon>Pseudomonas</taxon>
    </lineage>
</organism>
<dbReference type="Pfam" id="PF00072">
    <property type="entry name" value="Response_reg"/>
    <property type="match status" value="1"/>
</dbReference>
<dbReference type="GO" id="GO:0006355">
    <property type="term" value="P:regulation of DNA-templated transcription"/>
    <property type="evidence" value="ECO:0007669"/>
    <property type="project" value="InterPro"/>
</dbReference>
<dbReference type="Gene3D" id="3.40.50.2300">
    <property type="match status" value="1"/>
</dbReference>
<dbReference type="AlphaFoldDB" id="A0A172Z5U9"/>
<dbReference type="GO" id="GO:0000160">
    <property type="term" value="P:phosphorelay signal transduction system"/>
    <property type="evidence" value="ECO:0007669"/>
    <property type="project" value="InterPro"/>
</dbReference>
<dbReference type="Pfam" id="PF00196">
    <property type="entry name" value="GerE"/>
    <property type="match status" value="1"/>
</dbReference>
<dbReference type="PANTHER" id="PTHR43214:SF17">
    <property type="entry name" value="TRANSCRIPTIONAL REGULATORY PROTEIN RCSB"/>
    <property type="match status" value="1"/>
</dbReference>
<evidence type="ECO:0000313" key="7">
    <source>
        <dbReference type="EMBL" id="ANF87722.1"/>
    </source>
</evidence>
<dbReference type="GO" id="GO:0003677">
    <property type="term" value="F:DNA binding"/>
    <property type="evidence" value="ECO:0007669"/>
    <property type="project" value="UniProtKB-KW"/>
</dbReference>
<evidence type="ECO:0000256" key="1">
    <source>
        <dbReference type="ARBA" id="ARBA00022553"/>
    </source>
</evidence>
<dbReference type="SUPFAM" id="SSF46894">
    <property type="entry name" value="C-terminal effector domain of the bipartite response regulators"/>
    <property type="match status" value="1"/>
</dbReference>
<dbReference type="InterPro" id="IPR001789">
    <property type="entry name" value="Sig_transdc_resp-reg_receiver"/>
</dbReference>
<dbReference type="Proteomes" id="UP000077829">
    <property type="component" value="Chromosome"/>
</dbReference>
<evidence type="ECO:0000259" key="5">
    <source>
        <dbReference type="PROSITE" id="PS50043"/>
    </source>
</evidence>
<dbReference type="SMART" id="SM00421">
    <property type="entry name" value="HTH_LUXR"/>
    <property type="match status" value="1"/>
</dbReference>
<sequence>MIYRSLDILNYGLNVVSVGYSCVLIALCAVRRVGSITMKPVRIALLDDHAVVRHGLANTLAAEANFEVVGIYARSRDLIAGLATSPADLLLLDFSLSPDELDGVSLIRALRVKFPLCHILVLSTHHDPATVSLVMRVGARGFVGKGEDMAQLVKAIRKVAAGAVYLSTDMTYRLAETVTNDTRQAEGDVPDALVQAELTSREQEVIRCYLAGMTVSEIAEKFSRSIKTISTQKTSAFRKLGVTSNNELFKLNRIIGTP</sequence>
<name>A0A172Z5U9_9PSED</name>
<dbReference type="InterPro" id="IPR039420">
    <property type="entry name" value="WalR-like"/>
</dbReference>
<keyword evidence="1 3" id="KW-0597">Phosphoprotein</keyword>
<keyword evidence="2" id="KW-0238">DNA-binding</keyword>
<dbReference type="InterPro" id="IPR016032">
    <property type="entry name" value="Sig_transdc_resp-reg_C-effctor"/>
</dbReference>
<keyword evidence="4" id="KW-0472">Membrane</keyword>
<feature type="modified residue" description="4-aspartylphosphate" evidence="3">
    <location>
        <position position="93"/>
    </location>
</feature>
<dbReference type="STRING" id="219572.A7J50_4367"/>
<proteinExistence type="predicted"/>
<protein>
    <submittedName>
        <fullName evidence="7">LuxR family transcriptional regulator</fullName>
    </submittedName>
</protein>
<dbReference type="EMBL" id="CP015600">
    <property type="protein sequence ID" value="ANF87722.1"/>
    <property type="molecule type" value="Genomic_DNA"/>
</dbReference>
<dbReference type="PRINTS" id="PR00038">
    <property type="entry name" value="HTHLUXR"/>
</dbReference>
<evidence type="ECO:0000256" key="4">
    <source>
        <dbReference type="SAM" id="Phobius"/>
    </source>
</evidence>
<dbReference type="PANTHER" id="PTHR43214">
    <property type="entry name" value="TWO-COMPONENT RESPONSE REGULATOR"/>
    <property type="match status" value="1"/>
</dbReference>
<dbReference type="KEGG" id="panr:A7J50_4367"/>
<evidence type="ECO:0000256" key="3">
    <source>
        <dbReference type="PROSITE-ProRule" id="PRU00169"/>
    </source>
</evidence>
<dbReference type="CDD" id="cd17535">
    <property type="entry name" value="REC_NarL-like"/>
    <property type="match status" value="1"/>
</dbReference>
<reference evidence="7 8" key="1">
    <citation type="submission" date="2016-05" db="EMBL/GenBank/DDBJ databases">
        <title>Complete genome sequence of Pseudomonas antarctica PAMC 27494.</title>
        <authorList>
            <person name="Lee J."/>
        </authorList>
    </citation>
    <scope>NUCLEOTIDE SEQUENCE [LARGE SCALE GENOMIC DNA]</scope>
    <source>
        <strain evidence="7 8">PAMC 27494</strain>
    </source>
</reference>
<keyword evidence="4" id="KW-1133">Transmembrane helix</keyword>
<accession>A0A172Z5U9</accession>
<dbReference type="CDD" id="cd06170">
    <property type="entry name" value="LuxR_C_like"/>
    <property type="match status" value="1"/>
</dbReference>